<dbReference type="KEGG" id="cle:Clole_3002"/>
<accession>F2JMP8</accession>
<dbReference type="EMBL" id="CP002582">
    <property type="protein sequence ID" value="ADZ84699.1"/>
    <property type="molecule type" value="Genomic_DNA"/>
</dbReference>
<dbReference type="AlphaFoldDB" id="F2JMP8"/>
<keyword evidence="2" id="KW-1185">Reference proteome</keyword>
<sequence length="61" mass="6640">MDIAQLSTAMAMQNTSVEVSVAVMKMGKELVEQNGSQITNMMKQMELSINPHIGSNIDVTL</sequence>
<dbReference type="HOGENOM" id="CLU_189781_3_2_9"/>
<name>F2JMP8_CELLD</name>
<dbReference type="Pfam" id="PF14070">
    <property type="entry name" value="YjfB_motility"/>
    <property type="match status" value="1"/>
</dbReference>
<evidence type="ECO:0000313" key="1">
    <source>
        <dbReference type="EMBL" id="ADZ84699.1"/>
    </source>
</evidence>
<reference evidence="1 2" key="1">
    <citation type="journal article" date="2011" name="J. Bacteriol.">
        <title>Complete genome sequence of the cellulose-degrading bacterium Cellulosilyticum lentocellum.</title>
        <authorList>
            <consortium name="US DOE Joint Genome Institute"/>
            <person name="Miller D.A."/>
            <person name="Suen G."/>
            <person name="Bruce D."/>
            <person name="Copeland A."/>
            <person name="Cheng J.F."/>
            <person name="Detter C."/>
            <person name="Goodwin L.A."/>
            <person name="Han C.S."/>
            <person name="Hauser L.J."/>
            <person name="Land M.L."/>
            <person name="Lapidus A."/>
            <person name="Lucas S."/>
            <person name="Meincke L."/>
            <person name="Pitluck S."/>
            <person name="Tapia R."/>
            <person name="Teshima H."/>
            <person name="Woyke T."/>
            <person name="Fox B.G."/>
            <person name="Angert E.R."/>
            <person name="Currie C.R."/>
        </authorList>
    </citation>
    <scope>NUCLEOTIDE SEQUENCE [LARGE SCALE GENOMIC DNA]</scope>
    <source>
        <strain evidence="2">ATCC 49066 / DSM 5427 / NCIMB 11756 / RHM5</strain>
    </source>
</reference>
<dbReference type="RefSeq" id="WP_013657979.1">
    <property type="nucleotide sequence ID" value="NC_015275.1"/>
</dbReference>
<evidence type="ECO:0008006" key="3">
    <source>
        <dbReference type="Google" id="ProtNLM"/>
    </source>
</evidence>
<dbReference type="InterPro" id="IPR025906">
    <property type="entry name" value="YjfB_motility"/>
</dbReference>
<organism evidence="1 2">
    <name type="scientific">Cellulosilyticum lentocellum (strain ATCC 49066 / DSM 5427 / NCIMB 11756 / RHM5)</name>
    <name type="common">Clostridium lentocellum</name>
    <dbReference type="NCBI Taxonomy" id="642492"/>
    <lineage>
        <taxon>Bacteria</taxon>
        <taxon>Bacillati</taxon>
        <taxon>Bacillota</taxon>
        <taxon>Clostridia</taxon>
        <taxon>Lachnospirales</taxon>
        <taxon>Cellulosilyticaceae</taxon>
        <taxon>Cellulosilyticum</taxon>
    </lineage>
</organism>
<evidence type="ECO:0000313" key="2">
    <source>
        <dbReference type="Proteomes" id="UP000008467"/>
    </source>
</evidence>
<gene>
    <name evidence="1" type="ordered locus">Clole_3002</name>
</gene>
<dbReference type="Proteomes" id="UP000008467">
    <property type="component" value="Chromosome"/>
</dbReference>
<proteinExistence type="predicted"/>
<dbReference type="STRING" id="642492.Clole_3002"/>
<protein>
    <recommendedName>
        <fullName evidence="3">Motility protein</fullName>
    </recommendedName>
</protein>